<keyword evidence="7 14" id="KW-0547">Nucleotide-binding</keyword>
<protein>
    <recommendedName>
        <fullName evidence="12">P-type Zn(2+) transporter</fullName>
        <ecNumber evidence="12">7.2.2.12</ecNumber>
    </recommendedName>
</protein>
<feature type="transmembrane region" description="Helical" evidence="14">
    <location>
        <begin position="389"/>
        <end position="414"/>
    </location>
</feature>
<keyword evidence="10 14" id="KW-1133">Transmembrane helix</keyword>
<dbReference type="InterPro" id="IPR001757">
    <property type="entry name" value="P_typ_ATPase"/>
</dbReference>
<keyword evidence="6 14" id="KW-0479">Metal-binding</keyword>
<dbReference type="EC" id="7.2.2.12" evidence="12"/>
<dbReference type="PROSITE" id="PS01047">
    <property type="entry name" value="HMA_1"/>
    <property type="match status" value="1"/>
</dbReference>
<dbReference type="Gene3D" id="2.70.150.10">
    <property type="entry name" value="Calcium-transporting ATPase, cytoplasmic transduction domain A"/>
    <property type="match status" value="1"/>
</dbReference>
<dbReference type="InterPro" id="IPR023214">
    <property type="entry name" value="HAD_sf"/>
</dbReference>
<keyword evidence="5 14" id="KW-0812">Transmembrane</keyword>
<dbReference type="PANTHER" id="PTHR48085:SF5">
    <property type="entry name" value="CADMIUM_ZINC-TRANSPORTING ATPASE HMA4-RELATED"/>
    <property type="match status" value="1"/>
</dbReference>
<dbReference type="NCBIfam" id="TIGR01512">
    <property type="entry name" value="ATPase-IB2_Cd"/>
    <property type="match status" value="1"/>
</dbReference>
<dbReference type="NCBIfam" id="TIGR01525">
    <property type="entry name" value="ATPase-IB_hvy"/>
    <property type="match status" value="1"/>
</dbReference>
<evidence type="ECO:0000313" key="17">
    <source>
        <dbReference type="Proteomes" id="UP001596422"/>
    </source>
</evidence>
<evidence type="ECO:0000256" key="13">
    <source>
        <dbReference type="ARBA" id="ARBA00047308"/>
    </source>
</evidence>
<dbReference type="InterPro" id="IPR036163">
    <property type="entry name" value="HMA_dom_sf"/>
</dbReference>
<feature type="transmembrane region" description="Helical" evidence="14">
    <location>
        <begin position="357"/>
        <end position="377"/>
    </location>
</feature>
<reference evidence="17" key="1">
    <citation type="journal article" date="2019" name="Int. J. Syst. Evol. Microbiol.">
        <title>The Global Catalogue of Microorganisms (GCM) 10K type strain sequencing project: providing services to taxonomists for standard genome sequencing and annotation.</title>
        <authorList>
            <consortium name="The Broad Institute Genomics Platform"/>
            <consortium name="The Broad Institute Genome Sequencing Center for Infectious Disease"/>
            <person name="Wu L."/>
            <person name="Ma J."/>
        </authorList>
    </citation>
    <scope>NUCLEOTIDE SEQUENCE [LARGE SCALE GENOMIC DNA]</scope>
    <source>
        <strain evidence="17">NBRC 111756</strain>
    </source>
</reference>
<keyword evidence="11 14" id="KW-0472">Membrane</keyword>
<accession>A0ABW2A7V4</accession>
<evidence type="ECO:0000256" key="10">
    <source>
        <dbReference type="ARBA" id="ARBA00022989"/>
    </source>
</evidence>
<sequence>MNDIETNSTAELCWNVAGMDCGGCAAKIRSALERLPGVSEVRVSVMSESLSLHLEESGTSRSGIEATVKKLGYDLTPAAAGQAQPAAACQAQACCSAASHPTPESMEPSAAPKHGHASAAVEQRWYRTAKGRFVLGTGLLLALAWATKLTIADATAFWAFSLATLIGVAPIARRAFAALRAGMPFTIEMLMTIAASGALLIGAAEEASLVVFLFAVGEVLEGFAANRARAGIRALGALVPKTARLETDGGIVMVDAERLEVGQVVQVRPGDRIPADGDIIEGTSGIDESPVTGESVPVTKTPGDAVFAASINTEGTLRVVVTRPAADNTIARIIRLVEEAEASRAPTERFIDRFSRYYMPAIVGVAILVALLPPLLYGQPWDTWIYRALALLLIGCPCALVISVPASIASALYAGTRRGLLMKGGAVIETAAKTRYVAFDKTGTLTRGRPAVTDVVGLAAGDREVLRLAAAVEAGSSHPLAEALLAHVESKAIPVPAATGARALAGLGMEAEVEGDLVRVGSPRFATRQDAMNPEAESAIAALENDGKTVVVVFRRETPLGLIALRDEPRPDAAAAIAGLKSLGIQPLMLTGDNPRTAAAIADQLGLDYRAGLMPDDKVAAVRELAARGRS</sequence>
<dbReference type="SUPFAM" id="SSF55008">
    <property type="entry name" value="HMA, heavy metal-associated domain"/>
    <property type="match status" value="1"/>
</dbReference>
<evidence type="ECO:0000256" key="14">
    <source>
        <dbReference type="RuleBase" id="RU362081"/>
    </source>
</evidence>
<dbReference type="InterPro" id="IPR051014">
    <property type="entry name" value="Cation_Transport_ATPase_IB"/>
</dbReference>
<dbReference type="SUPFAM" id="SSF81653">
    <property type="entry name" value="Calcium ATPase, transduction domain A"/>
    <property type="match status" value="1"/>
</dbReference>
<dbReference type="InterPro" id="IPR023298">
    <property type="entry name" value="ATPase_P-typ_TM_dom_sf"/>
</dbReference>
<comment type="catalytic activity">
    <reaction evidence="13">
        <text>Zn(2+)(in) + ATP + H2O = Zn(2+)(out) + ADP + phosphate + H(+)</text>
        <dbReference type="Rhea" id="RHEA:20621"/>
        <dbReference type="ChEBI" id="CHEBI:15377"/>
        <dbReference type="ChEBI" id="CHEBI:15378"/>
        <dbReference type="ChEBI" id="CHEBI:29105"/>
        <dbReference type="ChEBI" id="CHEBI:30616"/>
        <dbReference type="ChEBI" id="CHEBI:43474"/>
        <dbReference type="ChEBI" id="CHEBI:456216"/>
        <dbReference type="EC" id="7.2.2.12"/>
    </reaction>
</comment>
<dbReference type="InterPro" id="IPR008250">
    <property type="entry name" value="ATPase_P-typ_transduc_dom_A_sf"/>
</dbReference>
<dbReference type="PRINTS" id="PR00119">
    <property type="entry name" value="CATATPASE"/>
</dbReference>
<dbReference type="SUPFAM" id="SSF81660">
    <property type="entry name" value="Metal cation-transporting ATPase, ATP-binding domain N"/>
    <property type="match status" value="1"/>
</dbReference>
<dbReference type="Pfam" id="PF00122">
    <property type="entry name" value="E1-E2_ATPase"/>
    <property type="match status" value="1"/>
</dbReference>
<evidence type="ECO:0000256" key="3">
    <source>
        <dbReference type="ARBA" id="ARBA00022475"/>
    </source>
</evidence>
<dbReference type="Pfam" id="PF00702">
    <property type="entry name" value="Hydrolase"/>
    <property type="match status" value="1"/>
</dbReference>
<dbReference type="InterPro" id="IPR018303">
    <property type="entry name" value="ATPase_P-typ_P_site"/>
</dbReference>
<feature type="domain" description="HMA" evidence="15">
    <location>
        <begin position="10"/>
        <end position="76"/>
    </location>
</feature>
<dbReference type="Gene3D" id="3.30.70.100">
    <property type="match status" value="1"/>
</dbReference>
<evidence type="ECO:0000256" key="8">
    <source>
        <dbReference type="ARBA" id="ARBA00022840"/>
    </source>
</evidence>
<evidence type="ECO:0000256" key="12">
    <source>
        <dbReference type="ARBA" id="ARBA00039097"/>
    </source>
</evidence>
<comment type="caution">
    <text evidence="16">The sequence shown here is derived from an EMBL/GenBank/DDBJ whole genome shotgun (WGS) entry which is preliminary data.</text>
</comment>
<dbReference type="NCBIfam" id="TIGR01494">
    <property type="entry name" value="ATPase_P-type"/>
    <property type="match status" value="1"/>
</dbReference>
<dbReference type="RefSeq" id="WP_379911780.1">
    <property type="nucleotide sequence ID" value="NZ_JBHSWE010000001.1"/>
</dbReference>
<dbReference type="Gene3D" id="3.40.1110.10">
    <property type="entry name" value="Calcium-transporting ATPase, cytoplasmic domain N"/>
    <property type="match status" value="1"/>
</dbReference>
<evidence type="ECO:0000256" key="1">
    <source>
        <dbReference type="ARBA" id="ARBA00004651"/>
    </source>
</evidence>
<dbReference type="CDD" id="cd00371">
    <property type="entry name" value="HMA"/>
    <property type="match status" value="1"/>
</dbReference>
<dbReference type="Pfam" id="PF00403">
    <property type="entry name" value="HMA"/>
    <property type="match status" value="1"/>
</dbReference>
<proteinExistence type="inferred from homology"/>
<evidence type="ECO:0000313" key="16">
    <source>
        <dbReference type="EMBL" id="MFC6673419.1"/>
    </source>
</evidence>
<dbReference type="InterPro" id="IPR023299">
    <property type="entry name" value="ATPase_P-typ_cyto_dom_N"/>
</dbReference>
<dbReference type="InterPro" id="IPR059000">
    <property type="entry name" value="ATPase_P-type_domA"/>
</dbReference>
<dbReference type="PANTHER" id="PTHR48085">
    <property type="entry name" value="CADMIUM/ZINC-TRANSPORTING ATPASE HMA2-RELATED"/>
    <property type="match status" value="1"/>
</dbReference>
<evidence type="ECO:0000256" key="5">
    <source>
        <dbReference type="ARBA" id="ARBA00022692"/>
    </source>
</evidence>
<organism evidence="16 17">
    <name type="scientific">Marinobacterium aestuariivivens</name>
    <dbReference type="NCBI Taxonomy" id="1698799"/>
    <lineage>
        <taxon>Bacteria</taxon>
        <taxon>Pseudomonadati</taxon>
        <taxon>Pseudomonadota</taxon>
        <taxon>Gammaproteobacteria</taxon>
        <taxon>Oceanospirillales</taxon>
        <taxon>Oceanospirillaceae</taxon>
        <taxon>Marinobacterium</taxon>
    </lineage>
</organism>
<dbReference type="InterPro" id="IPR027256">
    <property type="entry name" value="P-typ_ATPase_IB"/>
</dbReference>
<evidence type="ECO:0000256" key="6">
    <source>
        <dbReference type="ARBA" id="ARBA00022723"/>
    </source>
</evidence>
<feature type="transmembrane region" description="Helical" evidence="14">
    <location>
        <begin position="157"/>
        <end position="176"/>
    </location>
</feature>
<dbReference type="InterPro" id="IPR006121">
    <property type="entry name" value="HMA_dom"/>
</dbReference>
<keyword evidence="9" id="KW-1278">Translocase</keyword>
<keyword evidence="4" id="KW-0597">Phosphoprotein</keyword>
<dbReference type="SUPFAM" id="SSF81665">
    <property type="entry name" value="Calcium ATPase, transmembrane domain M"/>
    <property type="match status" value="1"/>
</dbReference>
<feature type="transmembrane region" description="Helical" evidence="14">
    <location>
        <begin position="133"/>
        <end position="151"/>
    </location>
</feature>
<evidence type="ECO:0000256" key="4">
    <source>
        <dbReference type="ARBA" id="ARBA00022553"/>
    </source>
</evidence>
<dbReference type="PROSITE" id="PS50846">
    <property type="entry name" value="HMA_2"/>
    <property type="match status" value="1"/>
</dbReference>
<dbReference type="Gene3D" id="3.40.50.1000">
    <property type="entry name" value="HAD superfamily/HAD-like"/>
    <property type="match status" value="1"/>
</dbReference>
<dbReference type="SUPFAM" id="SSF56784">
    <property type="entry name" value="HAD-like"/>
    <property type="match status" value="1"/>
</dbReference>
<evidence type="ECO:0000256" key="7">
    <source>
        <dbReference type="ARBA" id="ARBA00022741"/>
    </source>
</evidence>
<comment type="similarity">
    <text evidence="2 14">Belongs to the cation transport ATPase (P-type) (TC 3.A.3) family. Type IB subfamily.</text>
</comment>
<comment type="subcellular location">
    <subcellularLocation>
        <location evidence="1">Cell membrane</location>
        <topology evidence="1">Multi-pass membrane protein</topology>
    </subcellularLocation>
</comment>
<dbReference type="EMBL" id="JBHSWE010000001">
    <property type="protein sequence ID" value="MFC6673419.1"/>
    <property type="molecule type" value="Genomic_DNA"/>
</dbReference>
<keyword evidence="8 14" id="KW-0067">ATP-binding</keyword>
<keyword evidence="3 14" id="KW-1003">Cell membrane</keyword>
<evidence type="ECO:0000259" key="15">
    <source>
        <dbReference type="PROSITE" id="PS50846"/>
    </source>
</evidence>
<evidence type="ECO:0000256" key="11">
    <source>
        <dbReference type="ARBA" id="ARBA00023136"/>
    </source>
</evidence>
<dbReference type="Proteomes" id="UP001596422">
    <property type="component" value="Unassembled WGS sequence"/>
</dbReference>
<name>A0ABW2A7V4_9GAMM</name>
<evidence type="ECO:0000256" key="9">
    <source>
        <dbReference type="ARBA" id="ARBA00022967"/>
    </source>
</evidence>
<gene>
    <name evidence="16" type="ORF">ACFQDL_27485</name>
</gene>
<dbReference type="PROSITE" id="PS00154">
    <property type="entry name" value="ATPASE_E1_E2"/>
    <property type="match status" value="1"/>
</dbReference>
<keyword evidence="17" id="KW-1185">Reference proteome</keyword>
<dbReference type="InterPro" id="IPR036412">
    <property type="entry name" value="HAD-like_sf"/>
</dbReference>
<dbReference type="InterPro" id="IPR017969">
    <property type="entry name" value="Heavy-metal-associated_CS"/>
</dbReference>
<evidence type="ECO:0000256" key="2">
    <source>
        <dbReference type="ARBA" id="ARBA00006024"/>
    </source>
</evidence>